<dbReference type="GO" id="GO:0016787">
    <property type="term" value="F:hydrolase activity"/>
    <property type="evidence" value="ECO:0007669"/>
    <property type="project" value="UniProtKB-KW"/>
</dbReference>
<dbReference type="OrthoDB" id="9801217at2"/>
<keyword evidence="4" id="KW-1185">Reference proteome</keyword>
<gene>
    <name evidence="3" type="ORF">E7746_07465</name>
</gene>
<accession>A0A4P7VPL1</accession>
<name>A0A4P7VPL1_9BACT</name>
<dbReference type="PANTHER" id="PTHR11614">
    <property type="entry name" value="PHOSPHOLIPASE-RELATED"/>
    <property type="match status" value="1"/>
</dbReference>
<dbReference type="InterPro" id="IPR051044">
    <property type="entry name" value="MAG_DAG_Lipase"/>
</dbReference>
<protein>
    <submittedName>
        <fullName evidence="3">Alpha/beta hydrolase</fullName>
    </submittedName>
</protein>
<feature type="signal peptide" evidence="1">
    <location>
        <begin position="1"/>
        <end position="19"/>
    </location>
</feature>
<dbReference type="SUPFAM" id="SSF53474">
    <property type="entry name" value="alpha/beta-Hydrolases"/>
    <property type="match status" value="1"/>
</dbReference>
<evidence type="ECO:0000313" key="4">
    <source>
        <dbReference type="Proteomes" id="UP000297031"/>
    </source>
</evidence>
<evidence type="ECO:0000313" key="3">
    <source>
        <dbReference type="EMBL" id="QCD35738.1"/>
    </source>
</evidence>
<keyword evidence="1" id="KW-0732">Signal</keyword>
<evidence type="ECO:0000259" key="2">
    <source>
        <dbReference type="Pfam" id="PF12146"/>
    </source>
</evidence>
<evidence type="ECO:0000256" key="1">
    <source>
        <dbReference type="SAM" id="SignalP"/>
    </source>
</evidence>
<dbReference type="InterPro" id="IPR022742">
    <property type="entry name" value="Hydrolase_4"/>
</dbReference>
<dbReference type="KEGG" id="mgod:E7746_07465"/>
<reference evidence="3 4" key="1">
    <citation type="submission" date="2019-02" db="EMBL/GenBank/DDBJ databases">
        <title>Isolation and identification of novel species under the genus Muribaculum.</title>
        <authorList>
            <person name="Miyake S."/>
            <person name="Ding Y."/>
            <person name="Low A."/>
            <person name="Soh M."/>
            <person name="Seedorf H."/>
        </authorList>
    </citation>
    <scope>NUCLEOTIDE SEQUENCE [LARGE SCALE GENOMIC DNA]</scope>
    <source>
        <strain evidence="3 4">TLL-A4</strain>
    </source>
</reference>
<organism evidence="3 4">
    <name type="scientific">Muribaculum gordoncarteri</name>
    <dbReference type="NCBI Taxonomy" id="2530390"/>
    <lineage>
        <taxon>Bacteria</taxon>
        <taxon>Pseudomonadati</taxon>
        <taxon>Bacteroidota</taxon>
        <taxon>Bacteroidia</taxon>
        <taxon>Bacteroidales</taxon>
        <taxon>Muribaculaceae</taxon>
        <taxon>Muribaculum</taxon>
    </lineage>
</organism>
<dbReference type="InterPro" id="IPR029058">
    <property type="entry name" value="AB_hydrolase_fold"/>
</dbReference>
<keyword evidence="3" id="KW-0378">Hydrolase</keyword>
<feature type="domain" description="Serine aminopeptidase S33" evidence="2">
    <location>
        <begin position="62"/>
        <end position="261"/>
    </location>
</feature>
<sequence length="332" mass="37451">MKRSLMFLSGAALTLSSLAQWRPDVLGDGYEMRYVDQPDDYSGQVRSTIIRKLSSCGGNKGVLYVHGFNDYFFQAEMGDRFVDSCYNFYAVDLRKYGRSLLPGQKPFQVRDMKEYFADIDSAIAQMKGDGIDEIILMGHSTGGLTTSLYMASNPDSDIRALILNSPFLDWNLSSFQEKFLVPAVSTIGNAFPDIRIPQGGSSKYAESVLKQYGGEWDFNTQWKFIVSPDVDAGWVRAIDMGQGMLQNGEDIKIPILLMHSDRSYKKGDDDTQYAVTDAVLDVDDISKYGRRLGWDITEIKVNGGMHDLVLSKKNVREALYDYIFKWLDRQGL</sequence>
<dbReference type="Proteomes" id="UP000297031">
    <property type="component" value="Chromosome"/>
</dbReference>
<proteinExistence type="predicted"/>
<dbReference type="Pfam" id="PF12146">
    <property type="entry name" value="Hydrolase_4"/>
    <property type="match status" value="1"/>
</dbReference>
<dbReference type="Gene3D" id="3.40.50.1820">
    <property type="entry name" value="alpha/beta hydrolase"/>
    <property type="match status" value="1"/>
</dbReference>
<dbReference type="EMBL" id="CP039393">
    <property type="protein sequence ID" value="QCD35738.1"/>
    <property type="molecule type" value="Genomic_DNA"/>
</dbReference>
<feature type="chain" id="PRO_5020963614" evidence="1">
    <location>
        <begin position="20"/>
        <end position="332"/>
    </location>
</feature>
<dbReference type="AlphaFoldDB" id="A0A4P7VPL1"/>
<dbReference type="RefSeq" id="WP_136410372.1">
    <property type="nucleotide sequence ID" value="NZ_CP039393.1"/>
</dbReference>